<comment type="caution">
    <text evidence="2">The sequence shown here is derived from an EMBL/GenBank/DDBJ whole genome shotgun (WGS) entry which is preliminary data.</text>
</comment>
<evidence type="ECO:0000256" key="1">
    <source>
        <dbReference type="SAM" id="MobiDB-lite"/>
    </source>
</evidence>
<organism evidence="2 3">
    <name type="scientific">Mucuna pruriens</name>
    <name type="common">Velvet bean</name>
    <name type="synonym">Dolichos pruriens</name>
    <dbReference type="NCBI Taxonomy" id="157652"/>
    <lineage>
        <taxon>Eukaryota</taxon>
        <taxon>Viridiplantae</taxon>
        <taxon>Streptophyta</taxon>
        <taxon>Embryophyta</taxon>
        <taxon>Tracheophyta</taxon>
        <taxon>Spermatophyta</taxon>
        <taxon>Magnoliopsida</taxon>
        <taxon>eudicotyledons</taxon>
        <taxon>Gunneridae</taxon>
        <taxon>Pentapetalae</taxon>
        <taxon>rosids</taxon>
        <taxon>fabids</taxon>
        <taxon>Fabales</taxon>
        <taxon>Fabaceae</taxon>
        <taxon>Papilionoideae</taxon>
        <taxon>50 kb inversion clade</taxon>
        <taxon>NPAAA clade</taxon>
        <taxon>indigoferoid/millettioid clade</taxon>
        <taxon>Phaseoleae</taxon>
        <taxon>Mucuna</taxon>
    </lineage>
</organism>
<feature type="non-terminal residue" evidence="2">
    <location>
        <position position="1"/>
    </location>
</feature>
<dbReference type="AlphaFoldDB" id="A0A371H7F8"/>
<accession>A0A371H7F8</accession>
<keyword evidence="3" id="KW-1185">Reference proteome</keyword>
<dbReference type="GO" id="GO:0016301">
    <property type="term" value="F:kinase activity"/>
    <property type="evidence" value="ECO:0007669"/>
    <property type="project" value="UniProtKB-KW"/>
</dbReference>
<dbReference type="GO" id="GO:0030246">
    <property type="term" value="F:carbohydrate binding"/>
    <property type="evidence" value="ECO:0007669"/>
    <property type="project" value="UniProtKB-KW"/>
</dbReference>
<feature type="region of interest" description="Disordered" evidence="1">
    <location>
        <begin position="119"/>
        <end position="139"/>
    </location>
</feature>
<evidence type="ECO:0000313" key="2">
    <source>
        <dbReference type="EMBL" id="RDX98730.1"/>
    </source>
</evidence>
<protein>
    <submittedName>
        <fullName evidence="2">G-type lectin S-receptor-like serine/threonine-protein kinase</fullName>
    </submittedName>
</protein>
<reference evidence="2" key="1">
    <citation type="submission" date="2018-05" db="EMBL/GenBank/DDBJ databases">
        <title>Draft genome of Mucuna pruriens seed.</title>
        <authorList>
            <person name="Nnadi N.E."/>
            <person name="Vos R."/>
            <person name="Hasami M.H."/>
            <person name="Devisetty U.K."/>
            <person name="Aguiy J.C."/>
        </authorList>
    </citation>
    <scope>NUCLEOTIDE SEQUENCE [LARGE SCALE GENOMIC DNA]</scope>
    <source>
        <strain evidence="2">JCA_2017</strain>
    </source>
</reference>
<gene>
    <name evidence="2" type="ORF">CR513_18316</name>
</gene>
<dbReference type="OrthoDB" id="1433552at2759"/>
<dbReference type="EMBL" id="QJKJ01003388">
    <property type="protein sequence ID" value="RDX98730.1"/>
    <property type="molecule type" value="Genomic_DNA"/>
</dbReference>
<proteinExistence type="predicted"/>
<name>A0A371H7F8_MUCPR</name>
<evidence type="ECO:0000313" key="3">
    <source>
        <dbReference type="Proteomes" id="UP000257109"/>
    </source>
</evidence>
<sequence length="139" mass="15389">MATVVSMLNSEIVNLPPPSYPAFIEREIVSCAESSQQNHRTYSINIVTVTDMQDLKGVTILNLVLTKGTIHFLKCSRSVLVHMSQVHQIHLLMDNLGGLSYPLVSDHYHITTYPNLGRPPSLDEQGIPSPLVHSNNSTL</sequence>
<dbReference type="Proteomes" id="UP000257109">
    <property type="component" value="Unassembled WGS sequence"/>
</dbReference>